<organism evidence="3 5">
    <name type="scientific">Laribacter hongkongensis</name>
    <dbReference type="NCBI Taxonomy" id="168471"/>
    <lineage>
        <taxon>Bacteria</taxon>
        <taxon>Pseudomonadati</taxon>
        <taxon>Pseudomonadota</taxon>
        <taxon>Betaproteobacteria</taxon>
        <taxon>Neisseriales</taxon>
        <taxon>Aquaspirillaceae</taxon>
        <taxon>Laribacter</taxon>
    </lineage>
</organism>
<dbReference type="OrthoDB" id="9799383at2"/>
<dbReference type="EMBL" id="JAJAXM010000008">
    <property type="protein sequence ID" value="MCG9025499.1"/>
    <property type="molecule type" value="Genomic_DNA"/>
</dbReference>
<dbReference type="Pfam" id="PF11127">
    <property type="entry name" value="YgaP-like_TM"/>
    <property type="match status" value="1"/>
</dbReference>
<reference evidence="3" key="1">
    <citation type="journal article" date="2017" name="J. Antimicrob. Chemother.">
        <title>Emergence and genomic analysis of MDR Laribacter hongkongensis strain HLGZ1 from Guangzhou, China.</title>
        <authorList>
            <person name="Wu H.K."/>
            <person name="Chen J.H."/>
            <person name="Yang L."/>
            <person name="Li A.R."/>
            <person name="Su D.H."/>
            <person name="Lin Y.P."/>
            <person name="Chen D.Q."/>
        </authorList>
    </citation>
    <scope>NUCLEOTIDE SEQUENCE</scope>
    <source>
        <strain evidence="3">HLGZ1</strain>
    </source>
</reference>
<proteinExistence type="predicted"/>
<reference evidence="3" key="3">
    <citation type="submission" date="2017-06" db="EMBL/GenBank/DDBJ databases">
        <authorList>
            <person name="Kim H.J."/>
            <person name="Triplett B.A."/>
        </authorList>
    </citation>
    <scope>NUCLEOTIDE SEQUENCE</scope>
    <source>
        <strain evidence="3">HLGZ1</strain>
    </source>
</reference>
<reference evidence="5" key="2">
    <citation type="submission" date="2017-06" db="EMBL/GenBank/DDBJ databases">
        <title>Whole genome sequence of Laribacter hongkongensis LHGZ1.</title>
        <authorList>
            <person name="Chen D."/>
            <person name="Wu H."/>
            <person name="Chen J."/>
        </authorList>
    </citation>
    <scope>NUCLEOTIDE SEQUENCE [LARGE SCALE GENOMIC DNA]</scope>
    <source>
        <strain evidence="5">LHGZ1</strain>
    </source>
</reference>
<dbReference type="AlphaFoldDB" id="A0A248LEC0"/>
<evidence type="ECO:0000259" key="2">
    <source>
        <dbReference type="Pfam" id="PF11127"/>
    </source>
</evidence>
<feature type="domain" description="Inner membrane protein YgaP-like transmembrane" evidence="2">
    <location>
        <begin position="2"/>
        <end position="61"/>
    </location>
</feature>
<sequence>MTIERAIRFFAGCMILLSLALAVPASPLYASQNFLWLTAFVGANLLQFSLTNFCPLAIVLKKLGVKEGTGGCGGRACS</sequence>
<keyword evidence="1" id="KW-0472">Membrane</keyword>
<protein>
    <submittedName>
        <fullName evidence="4">DUF2892 domain-containing protein</fullName>
    </submittedName>
</protein>
<evidence type="ECO:0000313" key="4">
    <source>
        <dbReference type="EMBL" id="MCG9025499.1"/>
    </source>
</evidence>
<evidence type="ECO:0000313" key="3">
    <source>
        <dbReference type="EMBL" id="ASJ22972.1"/>
    </source>
</evidence>
<dbReference type="Proteomes" id="UP000197424">
    <property type="component" value="Chromosome"/>
</dbReference>
<accession>A0A248LEC0</accession>
<evidence type="ECO:0000256" key="1">
    <source>
        <dbReference type="SAM" id="Phobius"/>
    </source>
</evidence>
<dbReference type="Proteomes" id="UP001200247">
    <property type="component" value="Unassembled WGS sequence"/>
</dbReference>
<dbReference type="Gene3D" id="6.10.140.1340">
    <property type="match status" value="1"/>
</dbReference>
<evidence type="ECO:0000313" key="6">
    <source>
        <dbReference type="Proteomes" id="UP001200247"/>
    </source>
</evidence>
<gene>
    <name evidence="4" type="ORF">LH440_06205</name>
    <name evidence="3" type="ORF">LHGZ1_0141</name>
</gene>
<dbReference type="GeneID" id="75109588"/>
<dbReference type="OMA" id="TNWCPMM"/>
<dbReference type="InterPro" id="IPR021309">
    <property type="entry name" value="YgaP-like_TM"/>
</dbReference>
<keyword evidence="1" id="KW-1133">Transmembrane helix</keyword>
<keyword evidence="1" id="KW-0812">Transmembrane</keyword>
<dbReference type="EMBL" id="CP022115">
    <property type="protein sequence ID" value="ASJ22972.1"/>
    <property type="molecule type" value="Genomic_DNA"/>
</dbReference>
<reference evidence="4 6" key="4">
    <citation type="submission" date="2021-10" db="EMBL/GenBank/DDBJ databases">
        <title>Whole-genome sequencing analysis of Laribacter hongkongensis: virulence gene profiles, carbohydrate-active enzyme prediction, and antimicrobial resistance characterization.</title>
        <authorList>
            <person name="Yuan P."/>
            <person name="Zhan Y."/>
            <person name="Chen D."/>
        </authorList>
    </citation>
    <scope>NUCLEOTIDE SEQUENCE [LARGE SCALE GENOMIC DNA]</scope>
    <source>
        <strain evidence="4 6">W67</strain>
    </source>
</reference>
<name>A0A248LEC0_9NEIS</name>
<dbReference type="RefSeq" id="WP_012695630.1">
    <property type="nucleotide sequence ID" value="NZ_CP022115.1"/>
</dbReference>
<evidence type="ECO:0000313" key="5">
    <source>
        <dbReference type="Proteomes" id="UP000197424"/>
    </source>
</evidence>
<feature type="transmembrane region" description="Helical" evidence="1">
    <location>
        <begin position="35"/>
        <end position="60"/>
    </location>
</feature>